<evidence type="ECO:0000256" key="1">
    <source>
        <dbReference type="SAM" id="Phobius"/>
    </source>
</evidence>
<dbReference type="EMBL" id="CP000612">
    <property type="protein sequence ID" value="ABO51120.1"/>
    <property type="molecule type" value="Genomic_DNA"/>
</dbReference>
<accession>A4J7R7</accession>
<dbReference type="HOGENOM" id="CLU_1159282_0_0_9"/>
<gene>
    <name evidence="2" type="ordered locus">Dred_2610</name>
</gene>
<keyword evidence="1" id="KW-0812">Transmembrane</keyword>
<protein>
    <submittedName>
        <fullName evidence="2">Uncharacterized protein</fullName>
    </submittedName>
</protein>
<name>A4J7R7_DESRM</name>
<proteinExistence type="predicted"/>
<dbReference type="RefSeq" id="WP_011878918.1">
    <property type="nucleotide sequence ID" value="NC_009253.1"/>
</dbReference>
<dbReference type="OrthoDB" id="2858707at2"/>
<keyword evidence="1" id="KW-0472">Membrane</keyword>
<dbReference type="eggNOG" id="ENOG5033UHP">
    <property type="taxonomic scope" value="Bacteria"/>
</dbReference>
<reference evidence="2 3" key="1">
    <citation type="submission" date="2007-03" db="EMBL/GenBank/DDBJ databases">
        <title>Complete sequence of Desulfotomaculum reducens MI-1.</title>
        <authorList>
            <consortium name="US DOE Joint Genome Institute"/>
            <person name="Copeland A."/>
            <person name="Lucas S."/>
            <person name="Lapidus A."/>
            <person name="Barry K."/>
            <person name="Detter J.C."/>
            <person name="Glavina del Rio T."/>
            <person name="Hammon N."/>
            <person name="Israni S."/>
            <person name="Dalin E."/>
            <person name="Tice H."/>
            <person name="Pitluck S."/>
            <person name="Sims D."/>
            <person name="Brettin T."/>
            <person name="Bruce D."/>
            <person name="Han C."/>
            <person name="Tapia R."/>
            <person name="Schmutz J."/>
            <person name="Larimer F."/>
            <person name="Land M."/>
            <person name="Hauser L."/>
            <person name="Kyrpides N."/>
            <person name="Kim E."/>
            <person name="Tebo B.M."/>
            <person name="Richardson P."/>
        </authorList>
    </citation>
    <scope>NUCLEOTIDE SEQUENCE [LARGE SCALE GENOMIC DNA]</scope>
    <source>
        <strain evidence="2 3">MI-1</strain>
    </source>
</reference>
<organism evidence="2 3">
    <name type="scientific">Desulforamulus reducens (strain ATCC BAA-1160 / DSM 100696 / MI-1)</name>
    <name type="common">Desulfotomaculum reducens</name>
    <dbReference type="NCBI Taxonomy" id="349161"/>
    <lineage>
        <taxon>Bacteria</taxon>
        <taxon>Bacillati</taxon>
        <taxon>Bacillota</taxon>
        <taxon>Clostridia</taxon>
        <taxon>Eubacteriales</taxon>
        <taxon>Peptococcaceae</taxon>
        <taxon>Desulforamulus</taxon>
    </lineage>
</organism>
<evidence type="ECO:0000313" key="3">
    <source>
        <dbReference type="Proteomes" id="UP000001556"/>
    </source>
</evidence>
<feature type="transmembrane region" description="Helical" evidence="1">
    <location>
        <begin position="38"/>
        <end position="58"/>
    </location>
</feature>
<keyword evidence="1" id="KW-1133">Transmembrane helix</keyword>
<evidence type="ECO:0000313" key="2">
    <source>
        <dbReference type="EMBL" id="ABO51120.1"/>
    </source>
</evidence>
<feature type="transmembrane region" description="Helical" evidence="1">
    <location>
        <begin position="6"/>
        <end position="26"/>
    </location>
</feature>
<dbReference type="Proteomes" id="UP000001556">
    <property type="component" value="Chromosome"/>
</dbReference>
<sequence length="222" mass="25144">MDNLLAYIILLAPGLIIMLINERVGSHPSAKYTNTEKLVMSVLFTLPVLIGNMLLLYLKTGIANVPQLQEEIKGLSGLILFTISSILFSIFFCYLWHGYIKENFVVELINKIRRDKDKCDLNEGNLVWEDAFHGRKGLAVRVILKDAKVYGSPTNMSENISDERCLLLADSEIVKDIVENHNVPVRETYVDTKSGVAVEIYDSEKFLAEYNKKHSQNAIYSD</sequence>
<dbReference type="KEGG" id="drm:Dred_2610"/>
<dbReference type="AlphaFoldDB" id="A4J7R7"/>
<keyword evidence="3" id="KW-1185">Reference proteome</keyword>
<feature type="transmembrane region" description="Helical" evidence="1">
    <location>
        <begin position="78"/>
        <end position="96"/>
    </location>
</feature>